<sequence length="252" mass="28196">MGSIVINSPKVELWSTSSTEEVEAVIRAVYKQVLGNAHLLESERLVTGESQLRDRQISVRDFVRIVAKSEIYRTRFFESTAPYRFIELNFKHLLGRAPLDQTEVSEHIRRTVESGYDAEIDSYIDSPEYQASFGENTVPYYRGNSSQVGQKQVGYNRIFGLVRGVAESSSSVKSSQLVYSVATNSTAKIKSPSVIGSTEKRFKILVQGGSGKFNNPLRRTTTEYIVPASNMTPQIQRINRTSGKIVSITEIV</sequence>
<dbReference type="GO" id="GO:0030089">
    <property type="term" value="C:phycobilisome"/>
    <property type="evidence" value="ECO:0007669"/>
    <property type="project" value="UniProtKB-UniRule"/>
</dbReference>
<dbReference type="SMART" id="SM01094">
    <property type="entry name" value="CpcD"/>
    <property type="match status" value="1"/>
</dbReference>
<protein>
    <submittedName>
        <fullName evidence="10">Phycobilisome linker polypeptide</fullName>
    </submittedName>
</protein>
<dbReference type="PANTHER" id="PTHR34011">
    <property type="entry name" value="PHYCOBILISOME 32.1 KDA LINKER POLYPEPTIDE, PHYCOCYANIN-ASSOCIATED, ROD 2-RELATED"/>
    <property type="match status" value="1"/>
</dbReference>
<keyword evidence="11" id="KW-1185">Reference proteome</keyword>
<evidence type="ECO:0000256" key="7">
    <source>
        <dbReference type="PROSITE-ProRule" id="PRU00775"/>
    </source>
</evidence>
<keyword evidence="2" id="KW-0602">Photosynthesis</keyword>
<evidence type="ECO:0000313" key="10">
    <source>
        <dbReference type="EMBL" id="MBE9022356.1"/>
    </source>
</evidence>
<reference evidence="10" key="1">
    <citation type="submission" date="2020-10" db="EMBL/GenBank/DDBJ databases">
        <authorList>
            <person name="Castelo-Branco R."/>
            <person name="Eusebio N."/>
            <person name="Adriana R."/>
            <person name="Vieira A."/>
            <person name="Brugerolle De Fraissinette N."/>
            <person name="Rezende De Castro R."/>
            <person name="Schneider M.P."/>
            <person name="Vasconcelos V."/>
            <person name="Leao P.N."/>
        </authorList>
    </citation>
    <scope>NUCLEOTIDE SEQUENCE</scope>
    <source>
        <strain evidence="10">LEGE 12446</strain>
    </source>
</reference>
<feature type="domain" description="PBS-linker" evidence="9">
    <location>
        <begin position="1"/>
        <end position="170"/>
    </location>
</feature>
<keyword evidence="6" id="KW-0472">Membrane</keyword>
<evidence type="ECO:0000256" key="3">
    <source>
        <dbReference type="ARBA" id="ARBA00022549"/>
    </source>
</evidence>
<evidence type="ECO:0000313" key="11">
    <source>
        <dbReference type="Proteomes" id="UP000622533"/>
    </source>
</evidence>
<dbReference type="GO" id="GO:0031676">
    <property type="term" value="C:plasma membrane-derived thylakoid membrane"/>
    <property type="evidence" value="ECO:0007669"/>
    <property type="project" value="UniProtKB-SubCell"/>
</dbReference>
<feature type="domain" description="CpcD-like" evidence="8">
    <location>
        <begin position="199"/>
        <end position="251"/>
    </location>
</feature>
<evidence type="ECO:0000256" key="4">
    <source>
        <dbReference type="ARBA" id="ARBA00022738"/>
    </source>
</evidence>
<evidence type="ECO:0000256" key="2">
    <source>
        <dbReference type="ARBA" id="ARBA00022531"/>
    </source>
</evidence>
<dbReference type="Pfam" id="PF00427">
    <property type="entry name" value="PBS_linker_poly"/>
    <property type="match status" value="1"/>
</dbReference>
<comment type="subcellular location">
    <subcellularLocation>
        <location evidence="1">Cellular thylakoid membrane</location>
        <topology evidence="1">Peripheral membrane protein</topology>
        <orientation evidence="1">Cytoplasmic side</orientation>
    </subcellularLocation>
</comment>
<comment type="similarity">
    <text evidence="7">Belongs to the phycobilisome linker protein family.</text>
</comment>
<evidence type="ECO:0000259" key="8">
    <source>
        <dbReference type="PROSITE" id="PS51441"/>
    </source>
</evidence>
<accession>A0A8J6ZNI9</accession>
<name>A0A8J6ZNI9_DESMC</name>
<keyword evidence="5" id="KW-0793">Thylakoid</keyword>
<dbReference type="Gene3D" id="1.10.3130.20">
    <property type="entry name" value="Phycobilisome linker domain"/>
    <property type="match status" value="1"/>
</dbReference>
<keyword evidence="4 7" id="KW-0605">Phycobilisome</keyword>
<dbReference type="RefSeq" id="WP_190878738.1">
    <property type="nucleotide sequence ID" value="NZ_JADEXS020000001.1"/>
</dbReference>
<dbReference type="PIRSF" id="PIRSF005898">
    <property type="entry name" value="Phycobilisome_CpeC/CpcI"/>
    <property type="match status" value="1"/>
</dbReference>
<dbReference type="GO" id="GO:0015979">
    <property type="term" value="P:photosynthesis"/>
    <property type="evidence" value="ECO:0007669"/>
    <property type="project" value="UniProtKB-KW"/>
</dbReference>
<dbReference type="PROSITE" id="PS51445">
    <property type="entry name" value="PBS_LINKER"/>
    <property type="match status" value="1"/>
</dbReference>
<dbReference type="InterPro" id="IPR001297">
    <property type="entry name" value="PBS_linker_dom"/>
</dbReference>
<organism evidence="10 11">
    <name type="scientific">Desmonostoc muscorum LEGE 12446</name>
    <dbReference type="NCBI Taxonomy" id="1828758"/>
    <lineage>
        <taxon>Bacteria</taxon>
        <taxon>Bacillati</taxon>
        <taxon>Cyanobacteriota</taxon>
        <taxon>Cyanophyceae</taxon>
        <taxon>Nostocales</taxon>
        <taxon>Nostocaceae</taxon>
        <taxon>Desmonostoc</taxon>
    </lineage>
</organism>
<dbReference type="InterPro" id="IPR038255">
    <property type="entry name" value="PBS_linker_sf"/>
</dbReference>
<dbReference type="InterPro" id="IPR008213">
    <property type="entry name" value="CpcD-like_dom"/>
</dbReference>
<evidence type="ECO:0000256" key="5">
    <source>
        <dbReference type="ARBA" id="ARBA00023078"/>
    </source>
</evidence>
<dbReference type="AlphaFoldDB" id="A0A8J6ZNI9"/>
<evidence type="ECO:0000256" key="6">
    <source>
        <dbReference type="ARBA" id="ARBA00023136"/>
    </source>
</evidence>
<evidence type="ECO:0000259" key="9">
    <source>
        <dbReference type="PROSITE" id="PS51445"/>
    </source>
</evidence>
<dbReference type="PANTHER" id="PTHR34011:SF6">
    <property type="entry name" value="PHYCOBILIPROTEIN APCE"/>
    <property type="match status" value="1"/>
</dbReference>
<dbReference type="PROSITE" id="PS51441">
    <property type="entry name" value="CPCD_LIKE"/>
    <property type="match status" value="1"/>
</dbReference>
<dbReference type="Proteomes" id="UP000622533">
    <property type="component" value="Unassembled WGS sequence"/>
</dbReference>
<evidence type="ECO:0000256" key="1">
    <source>
        <dbReference type="ARBA" id="ARBA00004445"/>
    </source>
</evidence>
<gene>
    <name evidence="10" type="ORF">IQ276_07915</name>
</gene>
<dbReference type="Pfam" id="PF01383">
    <property type="entry name" value="CpcD"/>
    <property type="match status" value="1"/>
</dbReference>
<comment type="caution">
    <text evidence="10">The sequence shown here is derived from an EMBL/GenBank/DDBJ whole genome shotgun (WGS) entry which is preliminary data.</text>
</comment>
<proteinExistence type="inferred from homology"/>
<dbReference type="EMBL" id="JADEXS010000074">
    <property type="protein sequence ID" value="MBE9022356.1"/>
    <property type="molecule type" value="Genomic_DNA"/>
</dbReference>
<dbReference type="InterPro" id="IPR016470">
    <property type="entry name" value="Phycobilisome"/>
</dbReference>
<keyword evidence="3" id="KW-0042">Antenna complex</keyword>